<dbReference type="AlphaFoldDB" id="A0A1G6MLQ7"/>
<dbReference type="PANTHER" id="PTHR43566">
    <property type="entry name" value="CONSERVED PROTEIN"/>
    <property type="match status" value="1"/>
</dbReference>
<dbReference type="Proteomes" id="UP000198528">
    <property type="component" value="Unassembled WGS sequence"/>
</dbReference>
<name>A0A1G6MLQ7_9ACTN</name>
<dbReference type="Pfam" id="PF13635">
    <property type="entry name" value="DUF4143"/>
    <property type="match status" value="1"/>
</dbReference>
<reference evidence="4" key="1">
    <citation type="submission" date="2016-10" db="EMBL/GenBank/DDBJ databases">
        <authorList>
            <person name="Varghese N."/>
            <person name="Submissions S."/>
        </authorList>
    </citation>
    <scope>NUCLEOTIDE SEQUENCE [LARGE SCALE GENOMIC DNA]</scope>
    <source>
        <strain evidence="4">DSM 22619</strain>
    </source>
</reference>
<sequence length="395" mass="44579">MIIPREMKSELLRLSKMYPVLSVTGPRQSGKTTLARETFPDYAYVSLEDPDTLSAFEDDPRTFLRAYGSHVIFDEAQRAPELFQYLQQVVDASEETGRFVLTGPQNFLLMDAINQSLAGRVALLYLLPLSLQELEDAGLGPKNAEDWLFLGGYPRLHSVSIPPETFFSNYVQTYVERDVHRELGVRKVREFTTFLQLCALRTGQRLNISSLASDCGVATNTVREWLSVLETSGIVYLLEPFFSNRNKSLTKTPKLYFLDTGLAAYLMGIRSADELLLSEFRGALFETAVVAEVLKAGYALGSKPELSYWRDAKKREIDLVVRRGLKPAKAIEIKSSATYKSRFFDMLGQVAPSELGLDEKDCYVVYAGDEELHPAGGSLISYRRLHKLVQEWLRI</sequence>
<dbReference type="PANTHER" id="PTHR43566:SF2">
    <property type="entry name" value="DUF4143 DOMAIN-CONTAINING PROTEIN"/>
    <property type="match status" value="1"/>
</dbReference>
<dbReference type="STRING" id="604330.SAMN04489857_0039"/>
<dbReference type="InterPro" id="IPR025420">
    <property type="entry name" value="DUF4143"/>
</dbReference>
<dbReference type="RefSeq" id="WP_090847387.1">
    <property type="nucleotide sequence ID" value="NZ_FMZL01000023.1"/>
</dbReference>
<dbReference type="InterPro" id="IPR041682">
    <property type="entry name" value="AAA_14"/>
</dbReference>
<evidence type="ECO:0000259" key="2">
    <source>
        <dbReference type="Pfam" id="PF13635"/>
    </source>
</evidence>
<feature type="domain" description="AAA" evidence="1">
    <location>
        <begin position="19"/>
        <end position="134"/>
    </location>
</feature>
<gene>
    <name evidence="3" type="ORF">SAMN04487824_12311</name>
</gene>
<protein>
    <recommendedName>
        <fullName evidence="5">ATP-binding protein</fullName>
    </recommendedName>
</protein>
<dbReference type="SUPFAM" id="SSF52540">
    <property type="entry name" value="P-loop containing nucleoside triphosphate hydrolases"/>
    <property type="match status" value="1"/>
</dbReference>
<evidence type="ECO:0000313" key="3">
    <source>
        <dbReference type="EMBL" id="SDC56462.1"/>
    </source>
</evidence>
<proteinExistence type="predicted"/>
<accession>A0A1G6MLQ7</accession>
<feature type="domain" description="DUF4143" evidence="2">
    <location>
        <begin position="176"/>
        <end position="336"/>
    </location>
</feature>
<dbReference type="Pfam" id="PF13173">
    <property type="entry name" value="AAA_14"/>
    <property type="match status" value="1"/>
</dbReference>
<organism evidence="3 4">
    <name type="scientific">Parafannyhessea umbonata</name>
    <dbReference type="NCBI Taxonomy" id="604330"/>
    <lineage>
        <taxon>Bacteria</taxon>
        <taxon>Bacillati</taxon>
        <taxon>Actinomycetota</taxon>
        <taxon>Coriobacteriia</taxon>
        <taxon>Coriobacteriales</taxon>
        <taxon>Atopobiaceae</taxon>
        <taxon>Parafannyhessea</taxon>
    </lineage>
</organism>
<evidence type="ECO:0000313" key="4">
    <source>
        <dbReference type="Proteomes" id="UP000198528"/>
    </source>
</evidence>
<evidence type="ECO:0008006" key="5">
    <source>
        <dbReference type="Google" id="ProtNLM"/>
    </source>
</evidence>
<keyword evidence="4" id="KW-1185">Reference proteome</keyword>
<dbReference type="InterPro" id="IPR027417">
    <property type="entry name" value="P-loop_NTPase"/>
</dbReference>
<dbReference type="EMBL" id="FMZL01000023">
    <property type="protein sequence ID" value="SDC56462.1"/>
    <property type="molecule type" value="Genomic_DNA"/>
</dbReference>
<evidence type="ECO:0000259" key="1">
    <source>
        <dbReference type="Pfam" id="PF13173"/>
    </source>
</evidence>